<feature type="chain" id="PRO_5013256448" description="Minor fimbrium subunit Mfa1 C-terminal domain-containing protein" evidence="2">
    <location>
        <begin position="24"/>
        <end position="527"/>
    </location>
</feature>
<dbReference type="AlphaFoldDB" id="A0A212K555"/>
<gene>
    <name evidence="4" type="ORF">KL86DYS1_31473</name>
</gene>
<dbReference type="RefSeq" id="WP_296944302.1">
    <property type="nucleotide sequence ID" value="NZ_LT599032.1"/>
</dbReference>
<evidence type="ECO:0000313" key="4">
    <source>
        <dbReference type="EMBL" id="SBW06786.1"/>
    </source>
</evidence>
<dbReference type="Pfam" id="PF15495">
    <property type="entry name" value="Fimbrillin_C"/>
    <property type="match status" value="1"/>
</dbReference>
<feature type="domain" description="Minor fimbrium subunit Mfa1 C-terminal" evidence="3">
    <location>
        <begin position="417"/>
        <end position="521"/>
    </location>
</feature>
<feature type="compositionally biased region" description="Pro residues" evidence="1">
    <location>
        <begin position="470"/>
        <end position="483"/>
    </location>
</feature>
<evidence type="ECO:0000259" key="3">
    <source>
        <dbReference type="Pfam" id="PF15495"/>
    </source>
</evidence>
<evidence type="ECO:0000256" key="1">
    <source>
        <dbReference type="SAM" id="MobiDB-lite"/>
    </source>
</evidence>
<accession>A0A212K555</accession>
<keyword evidence="2" id="KW-0732">Signal</keyword>
<protein>
    <recommendedName>
        <fullName evidence="3">Minor fimbrium subunit Mfa1 C-terminal domain-containing protein</fullName>
    </recommendedName>
</protein>
<dbReference type="NCBIfam" id="NF038041">
    <property type="entry name" value="fim_Mfa1_fam"/>
    <property type="match status" value="1"/>
</dbReference>
<feature type="region of interest" description="Disordered" evidence="1">
    <location>
        <begin position="464"/>
        <end position="503"/>
    </location>
</feature>
<dbReference type="EMBL" id="FLUM01000003">
    <property type="protein sequence ID" value="SBW06786.1"/>
    <property type="molecule type" value="Genomic_DNA"/>
</dbReference>
<evidence type="ECO:0000256" key="2">
    <source>
        <dbReference type="SAM" id="SignalP"/>
    </source>
</evidence>
<dbReference type="GO" id="GO:0009418">
    <property type="term" value="C:pilus shaft"/>
    <property type="evidence" value="ECO:0007669"/>
    <property type="project" value="InterPro"/>
</dbReference>
<dbReference type="Gene3D" id="2.60.40.3690">
    <property type="match status" value="1"/>
</dbReference>
<organism evidence="4">
    <name type="scientific">uncultured Dysgonomonas sp</name>
    <dbReference type="NCBI Taxonomy" id="206096"/>
    <lineage>
        <taxon>Bacteria</taxon>
        <taxon>Pseudomonadati</taxon>
        <taxon>Bacteroidota</taxon>
        <taxon>Bacteroidia</taxon>
        <taxon>Bacteroidales</taxon>
        <taxon>Dysgonomonadaceae</taxon>
        <taxon>Dysgonomonas</taxon>
        <taxon>environmental samples</taxon>
    </lineage>
</organism>
<reference evidence="4" key="1">
    <citation type="submission" date="2016-04" db="EMBL/GenBank/DDBJ databases">
        <authorList>
            <person name="Evans L.H."/>
            <person name="Alamgir A."/>
            <person name="Owens N."/>
            <person name="Weber N.D."/>
            <person name="Virtaneva K."/>
            <person name="Barbian K."/>
            <person name="Babar A."/>
            <person name="Rosenke K."/>
        </authorList>
    </citation>
    <scope>NUCLEOTIDE SEQUENCE</scope>
    <source>
        <strain evidence="4">86-1</strain>
    </source>
</reference>
<name>A0A212K555_9BACT</name>
<sequence>MTISKLFMIGAVALALGFTACSSDDDITSSTGEKEANTNVSVALSMSLSGNQNSTKAAGLPEDYNYLDEWAGKDKIEKIAIYLVDGTTVTMKPFTVGTDYLLTKSGNQIVLTPQTSAAIKTSAGIKKVYVLVNGTSDVEAALAATPADAFENAYKTLALTLANSGADLAVSTSAEKLAKKNGIVDETIVMTNTAEITINVAPNITEVQTISGGQNRASVNVERAVARVMVTTENDTYDIKSGATTLGTVSDITWVLAQGENSLFVQRKADFATPNFGWSPATDAAYISDAGSKYDYSGLFEAYDPATQFGGTIVPTMADYNTDPKGTVTADLDAQLSGKFILPNTHTIGIAEASNYKKGNTAYVLVRAKFTPNVFIDGGSYTAGDDFYVGANGRFYISSDNAVDPAKGGVVGQTVAKYVGGKILYYAWVNPDNVPNWYNSPVVRNNVYHVHITGFKNLGTNWNPLYPEDPNSPTPTNPDPKPNVPGVTEPENPIDPTDPLTTPETWMSVDVTVLPWTLHSYKVDLGI</sequence>
<proteinExistence type="predicted"/>
<feature type="signal peptide" evidence="2">
    <location>
        <begin position="1"/>
        <end position="23"/>
    </location>
</feature>
<dbReference type="InterPro" id="IPR047786">
    <property type="entry name" value="Mfa1_fim"/>
</dbReference>
<dbReference type="PROSITE" id="PS51257">
    <property type="entry name" value="PROKAR_LIPOPROTEIN"/>
    <property type="match status" value="1"/>
</dbReference>
<dbReference type="InterPro" id="IPR029140">
    <property type="entry name" value="Mfa1_C"/>
</dbReference>
<dbReference type="Gene3D" id="2.60.40.2580">
    <property type="match status" value="1"/>
</dbReference>